<dbReference type="Gene3D" id="3.50.50.60">
    <property type="entry name" value="FAD/NAD(P)-binding domain"/>
    <property type="match status" value="1"/>
</dbReference>
<dbReference type="Pfam" id="PF13738">
    <property type="entry name" value="Pyr_redox_3"/>
    <property type="match status" value="1"/>
</dbReference>
<dbReference type="EC" id="1.14.13.-" evidence="2"/>
<keyword evidence="2" id="KW-0503">Monooxygenase</keyword>
<evidence type="ECO:0000256" key="1">
    <source>
        <dbReference type="ARBA" id="ARBA00023002"/>
    </source>
</evidence>
<dbReference type="RefSeq" id="WP_369204048.1">
    <property type="nucleotide sequence ID" value="NZ_JBFNXQ010000010.1"/>
</dbReference>
<accession>A0ABV3XDL9</accession>
<keyword evidence="3" id="KW-1185">Reference proteome</keyword>
<sequence length="376" mass="40208">MSAAARDATTRPYDVVVVGGGQAGLAAAWHLRERGLHYVVLEAAAEFGHSWLSRWESLRLFSPAEHDSLPGLPFPAPAGSYPGKDAVAAYLRDYAATFDLPVELGACVTTLQHTDAGFRLATADRTYTARQVIVATGPFQTPFVPPLAAGLDASVTQLHSTAYRSPDALPAGPVLVVGGGNSGFQIAAELAATRPAELSVGSVPPALPQRLLGRDLFWWLTRLGLMRVTAGSRLGRRMQSRGEFLIGSSRRGLRRAGVRLRPRLVDAAGRTVRFADGTSREVDVVVWATGFRSDYSWIDVPGVLRDGRVVHRRGVTDVPGLYVLGLSWQHTRGSALLGFVADDAAHVVDAVARNSARVPGPCGAPFAQATLRHVRN</sequence>
<dbReference type="Proteomes" id="UP001560045">
    <property type="component" value="Unassembled WGS sequence"/>
</dbReference>
<dbReference type="GO" id="GO:0004497">
    <property type="term" value="F:monooxygenase activity"/>
    <property type="evidence" value="ECO:0007669"/>
    <property type="project" value="UniProtKB-KW"/>
</dbReference>
<organism evidence="2 3">
    <name type="scientific">Geodermatophilus maliterrae</name>
    <dbReference type="NCBI Taxonomy" id="3162531"/>
    <lineage>
        <taxon>Bacteria</taxon>
        <taxon>Bacillati</taxon>
        <taxon>Actinomycetota</taxon>
        <taxon>Actinomycetes</taxon>
        <taxon>Geodermatophilales</taxon>
        <taxon>Geodermatophilaceae</taxon>
        <taxon>Geodermatophilus</taxon>
    </lineage>
</organism>
<protein>
    <submittedName>
        <fullName evidence="2">Flavin-containing monooxygenase</fullName>
        <ecNumber evidence="2">1.14.13.-</ecNumber>
    </submittedName>
</protein>
<evidence type="ECO:0000313" key="2">
    <source>
        <dbReference type="EMBL" id="MEX5717816.1"/>
    </source>
</evidence>
<keyword evidence="1 2" id="KW-0560">Oxidoreductase</keyword>
<dbReference type="PANTHER" id="PTHR43539:SF78">
    <property type="entry name" value="FLAVIN-CONTAINING MONOOXYGENASE"/>
    <property type="match status" value="1"/>
</dbReference>
<gene>
    <name evidence="2" type="ORF">ABQ292_05465</name>
</gene>
<dbReference type="PANTHER" id="PTHR43539">
    <property type="entry name" value="FLAVIN-BINDING MONOOXYGENASE-LIKE PROTEIN (AFU_ORTHOLOGUE AFUA_4G09220)"/>
    <property type="match status" value="1"/>
</dbReference>
<dbReference type="PRINTS" id="PR00469">
    <property type="entry name" value="PNDRDTASEII"/>
</dbReference>
<name>A0ABV3XDL9_9ACTN</name>
<dbReference type="EMBL" id="JBFNXQ010000010">
    <property type="protein sequence ID" value="MEX5717816.1"/>
    <property type="molecule type" value="Genomic_DNA"/>
</dbReference>
<comment type="caution">
    <text evidence="2">The sequence shown here is derived from an EMBL/GenBank/DDBJ whole genome shotgun (WGS) entry which is preliminary data.</text>
</comment>
<dbReference type="InterPro" id="IPR050982">
    <property type="entry name" value="Auxin_biosynth/cation_transpt"/>
</dbReference>
<dbReference type="PRINTS" id="PR00368">
    <property type="entry name" value="FADPNR"/>
</dbReference>
<reference evidence="2 3" key="1">
    <citation type="submission" date="2024-06" db="EMBL/GenBank/DDBJ databases">
        <title>Draft genome sequence of Geodermatophilus badlandi, a novel member of the Geodermatophilaceae isolated from badland sedimentary rocks in the Red desert, Wyoming, USA.</title>
        <authorList>
            <person name="Ben Tekaya S."/>
            <person name="Nouioui I."/>
            <person name="Flores G.M."/>
            <person name="Shaal M.N."/>
            <person name="Bredoire F."/>
            <person name="Basile F."/>
            <person name="Van Diepen L."/>
            <person name="Ward N.L."/>
        </authorList>
    </citation>
    <scope>NUCLEOTIDE SEQUENCE [LARGE SCALE GENOMIC DNA]</scope>
    <source>
        <strain evidence="2 3">WL48A</strain>
    </source>
</reference>
<dbReference type="SUPFAM" id="SSF51905">
    <property type="entry name" value="FAD/NAD(P)-binding domain"/>
    <property type="match status" value="2"/>
</dbReference>
<proteinExistence type="predicted"/>
<evidence type="ECO:0000313" key="3">
    <source>
        <dbReference type="Proteomes" id="UP001560045"/>
    </source>
</evidence>
<dbReference type="InterPro" id="IPR036188">
    <property type="entry name" value="FAD/NAD-bd_sf"/>
</dbReference>